<dbReference type="Pfam" id="PF00156">
    <property type="entry name" value="Pribosyltran"/>
    <property type="match status" value="1"/>
</dbReference>
<proteinExistence type="inferred from homology"/>
<reference evidence="4" key="1">
    <citation type="journal article" date="2019" name="Int. J. Syst. Evol. Microbiol.">
        <title>The Global Catalogue of Microorganisms (GCM) 10K type strain sequencing project: providing services to taxonomists for standard genome sequencing and annotation.</title>
        <authorList>
            <consortium name="The Broad Institute Genomics Platform"/>
            <consortium name="The Broad Institute Genome Sequencing Center for Infectious Disease"/>
            <person name="Wu L."/>
            <person name="Ma J."/>
        </authorList>
    </citation>
    <scope>NUCLEOTIDE SEQUENCE [LARGE SCALE GENOMIC DNA]</scope>
    <source>
        <strain evidence="4">CCUG 53903</strain>
    </source>
</reference>
<sequence length="161" mass="17431">MDYAYPWHTVVTRFKFQQQPAWARAMAALALQHTNIAQALLAADHVLPVPLNPARLAERGYNQAWELVKALRPTRPLPDGLLRLDNTSHQIGQGRASRQRQMRNAFAVTPAHLPLLAGRHLLVVDDVMTTGATLAAAADALLRAGAASVSGLCFARTPADG</sequence>
<feature type="domain" description="Phosphoribosyltransferase" evidence="2">
    <location>
        <begin position="99"/>
        <end position="159"/>
    </location>
</feature>
<organism evidence="3 4">
    <name type="scientific">Hydrogenophaga defluvii</name>
    <dbReference type="NCBI Taxonomy" id="249410"/>
    <lineage>
        <taxon>Bacteria</taxon>
        <taxon>Pseudomonadati</taxon>
        <taxon>Pseudomonadota</taxon>
        <taxon>Betaproteobacteria</taxon>
        <taxon>Burkholderiales</taxon>
        <taxon>Comamonadaceae</taxon>
        <taxon>Hydrogenophaga</taxon>
    </lineage>
</organism>
<gene>
    <name evidence="3" type="ORF">ACFQU0_17550</name>
</gene>
<keyword evidence="4" id="KW-1185">Reference proteome</keyword>
<dbReference type="Gene3D" id="3.40.50.2020">
    <property type="match status" value="1"/>
</dbReference>
<dbReference type="PANTHER" id="PTHR47505">
    <property type="entry name" value="DNA UTILIZATION PROTEIN YHGH"/>
    <property type="match status" value="1"/>
</dbReference>
<protein>
    <submittedName>
        <fullName evidence="3">ComF family protein</fullName>
    </submittedName>
</protein>
<evidence type="ECO:0000313" key="4">
    <source>
        <dbReference type="Proteomes" id="UP001596457"/>
    </source>
</evidence>
<dbReference type="PANTHER" id="PTHR47505:SF1">
    <property type="entry name" value="DNA UTILIZATION PROTEIN YHGH"/>
    <property type="match status" value="1"/>
</dbReference>
<dbReference type="InterPro" id="IPR051910">
    <property type="entry name" value="ComF/GntX_DNA_util-trans"/>
</dbReference>
<name>A0ABW2SG79_9BURK</name>
<evidence type="ECO:0000256" key="1">
    <source>
        <dbReference type="ARBA" id="ARBA00008007"/>
    </source>
</evidence>
<comment type="caution">
    <text evidence="3">The sequence shown here is derived from an EMBL/GenBank/DDBJ whole genome shotgun (WGS) entry which is preliminary data.</text>
</comment>
<dbReference type="Proteomes" id="UP001596457">
    <property type="component" value="Unassembled WGS sequence"/>
</dbReference>
<evidence type="ECO:0000313" key="3">
    <source>
        <dbReference type="EMBL" id="MFC7462234.1"/>
    </source>
</evidence>
<comment type="similarity">
    <text evidence="1">Belongs to the ComF/GntX family.</text>
</comment>
<accession>A0ABW2SG79</accession>
<evidence type="ECO:0000259" key="2">
    <source>
        <dbReference type="Pfam" id="PF00156"/>
    </source>
</evidence>
<dbReference type="InterPro" id="IPR029057">
    <property type="entry name" value="PRTase-like"/>
</dbReference>
<dbReference type="EMBL" id="JBHTBZ010000056">
    <property type="protein sequence ID" value="MFC7462234.1"/>
    <property type="molecule type" value="Genomic_DNA"/>
</dbReference>
<dbReference type="InterPro" id="IPR000836">
    <property type="entry name" value="PRTase_dom"/>
</dbReference>
<dbReference type="SUPFAM" id="SSF53271">
    <property type="entry name" value="PRTase-like"/>
    <property type="match status" value="1"/>
</dbReference>